<reference evidence="11" key="2">
    <citation type="submission" date="2015-03" db="UniProtKB">
        <authorList>
            <consortium name="EnsemblPlants"/>
        </authorList>
    </citation>
    <scope>IDENTIFICATION</scope>
</reference>
<dbReference type="FunFam" id="1.10.10.60:FF:000394">
    <property type="entry name" value="MYB transcription factor"/>
    <property type="match status" value="1"/>
</dbReference>
<dbReference type="PROSITE" id="PS51294">
    <property type="entry name" value="HTH_MYB"/>
    <property type="match status" value="3"/>
</dbReference>
<dbReference type="Gene3D" id="1.10.10.60">
    <property type="entry name" value="Homeodomain-like"/>
    <property type="match status" value="3"/>
</dbReference>
<accession>A0A0D3DWM1</accession>
<dbReference type="InterPro" id="IPR017930">
    <property type="entry name" value="Myb_dom"/>
</dbReference>
<dbReference type="GO" id="GO:0005634">
    <property type="term" value="C:nucleus"/>
    <property type="evidence" value="ECO:0007669"/>
    <property type="project" value="UniProtKB-SubCell"/>
</dbReference>
<evidence type="ECO:0000256" key="2">
    <source>
        <dbReference type="ARBA" id="ARBA00022737"/>
    </source>
</evidence>
<dbReference type="GO" id="GO:0080090">
    <property type="term" value="P:regulation of primary metabolic process"/>
    <property type="evidence" value="ECO:0007669"/>
    <property type="project" value="UniProtKB-ARBA"/>
</dbReference>
<dbReference type="HOGENOM" id="CLU_682165_0_0_1"/>
<dbReference type="GO" id="GO:0051707">
    <property type="term" value="P:response to other organism"/>
    <property type="evidence" value="ECO:0007669"/>
    <property type="project" value="UniProtKB-ARBA"/>
</dbReference>
<evidence type="ECO:0000256" key="1">
    <source>
        <dbReference type="ARBA" id="ARBA00004123"/>
    </source>
</evidence>
<dbReference type="InterPro" id="IPR009057">
    <property type="entry name" value="Homeodomain-like_sf"/>
</dbReference>
<dbReference type="PROSITE" id="PS50090">
    <property type="entry name" value="MYB_LIKE"/>
    <property type="match status" value="3"/>
</dbReference>
<keyword evidence="5" id="KW-0804">Transcription</keyword>
<evidence type="ECO:0000256" key="4">
    <source>
        <dbReference type="ARBA" id="ARBA00023125"/>
    </source>
</evidence>
<dbReference type="SUPFAM" id="SSF46689">
    <property type="entry name" value="Homeodomain-like"/>
    <property type="match status" value="2"/>
</dbReference>
<evidence type="ECO:0000256" key="3">
    <source>
        <dbReference type="ARBA" id="ARBA00023015"/>
    </source>
</evidence>
<dbReference type="Proteomes" id="UP000032141">
    <property type="component" value="Chromosome C8"/>
</dbReference>
<evidence type="ECO:0000256" key="6">
    <source>
        <dbReference type="ARBA" id="ARBA00023242"/>
    </source>
</evidence>
<dbReference type="Pfam" id="PF00249">
    <property type="entry name" value="Myb_DNA-binding"/>
    <property type="match status" value="3"/>
</dbReference>
<dbReference type="Gramene" id="Bo8g104210.1">
    <property type="protein sequence ID" value="Bo8g104210.1"/>
    <property type="gene ID" value="Bo8g104210"/>
</dbReference>
<comment type="subunit">
    <text evidence="7">Can form complexes with MYC2, MYC3 or MYC4.</text>
</comment>
<dbReference type="PANTHER" id="PTHR47994:SF5">
    <property type="entry name" value="F14D16.11-RELATED"/>
    <property type="match status" value="1"/>
</dbReference>
<dbReference type="GO" id="GO:0000976">
    <property type="term" value="F:transcription cis-regulatory region binding"/>
    <property type="evidence" value="ECO:0007669"/>
    <property type="project" value="UniProtKB-ARBA"/>
</dbReference>
<keyword evidence="3" id="KW-0805">Transcription regulation</keyword>
<dbReference type="STRING" id="109376.A0A0D3DWM1"/>
<keyword evidence="6" id="KW-0539">Nucleus</keyword>
<evidence type="ECO:0000259" key="10">
    <source>
        <dbReference type="PROSITE" id="PS51294"/>
    </source>
</evidence>
<feature type="domain" description="HTH myb-type" evidence="10">
    <location>
        <begin position="9"/>
        <end position="61"/>
    </location>
</feature>
<dbReference type="AlphaFoldDB" id="A0A0D3DWM1"/>
<feature type="region of interest" description="Disordered" evidence="8">
    <location>
        <begin position="191"/>
        <end position="213"/>
    </location>
</feature>
<dbReference type="SMART" id="SM00717">
    <property type="entry name" value="SANT"/>
    <property type="match status" value="3"/>
</dbReference>
<evidence type="ECO:0000313" key="11">
    <source>
        <dbReference type="EnsemblPlants" id="Bo8g104210.1"/>
    </source>
</evidence>
<proteinExistence type="predicted"/>
<name>A0A0D3DWM1_BRAOL</name>
<keyword evidence="4" id="KW-0238">DNA-binding</keyword>
<evidence type="ECO:0000256" key="8">
    <source>
        <dbReference type="SAM" id="MobiDB-lite"/>
    </source>
</evidence>
<evidence type="ECO:0000259" key="9">
    <source>
        <dbReference type="PROSITE" id="PS50090"/>
    </source>
</evidence>
<feature type="domain" description="Myb-like" evidence="9">
    <location>
        <begin position="218"/>
        <end position="262"/>
    </location>
</feature>
<feature type="domain" description="Myb-like" evidence="9">
    <location>
        <begin position="9"/>
        <end position="61"/>
    </location>
</feature>
<feature type="domain" description="Myb-like" evidence="9">
    <location>
        <begin position="62"/>
        <end position="112"/>
    </location>
</feature>
<dbReference type="PANTHER" id="PTHR47994">
    <property type="entry name" value="F14D16.11-RELATED"/>
    <property type="match status" value="1"/>
</dbReference>
<dbReference type="CDD" id="cd00167">
    <property type="entry name" value="SANT"/>
    <property type="match status" value="3"/>
</dbReference>
<feature type="domain" description="HTH myb-type" evidence="10">
    <location>
        <begin position="62"/>
        <end position="116"/>
    </location>
</feature>
<evidence type="ECO:0000256" key="5">
    <source>
        <dbReference type="ARBA" id="ARBA00023163"/>
    </source>
</evidence>
<dbReference type="EnsemblPlants" id="Bo8g104210.1">
    <property type="protein sequence ID" value="Bo8g104210.1"/>
    <property type="gene ID" value="Bo8g104210"/>
</dbReference>
<dbReference type="InterPro" id="IPR001005">
    <property type="entry name" value="SANT/Myb"/>
</dbReference>
<feature type="domain" description="HTH myb-type" evidence="10">
    <location>
        <begin position="233"/>
        <end position="266"/>
    </location>
</feature>
<organism evidence="11 12">
    <name type="scientific">Brassica oleracea var. oleracea</name>
    <dbReference type="NCBI Taxonomy" id="109376"/>
    <lineage>
        <taxon>Eukaryota</taxon>
        <taxon>Viridiplantae</taxon>
        <taxon>Streptophyta</taxon>
        <taxon>Embryophyta</taxon>
        <taxon>Tracheophyta</taxon>
        <taxon>Spermatophyta</taxon>
        <taxon>Magnoliopsida</taxon>
        <taxon>eudicotyledons</taxon>
        <taxon>Gunneridae</taxon>
        <taxon>Pentapetalae</taxon>
        <taxon>rosids</taxon>
        <taxon>malvids</taxon>
        <taxon>Brassicales</taxon>
        <taxon>Brassicaceae</taxon>
        <taxon>Brassiceae</taxon>
        <taxon>Brassica</taxon>
    </lineage>
</organism>
<evidence type="ECO:0000256" key="7">
    <source>
        <dbReference type="ARBA" id="ARBA00062314"/>
    </source>
</evidence>
<dbReference type="InterPro" id="IPR015495">
    <property type="entry name" value="Myb_TF_plants"/>
</dbReference>
<protein>
    <submittedName>
        <fullName evidence="11">Uncharacterized protein</fullName>
    </submittedName>
</protein>
<dbReference type="eggNOG" id="KOG0048">
    <property type="taxonomic scope" value="Eukaryota"/>
</dbReference>
<keyword evidence="12" id="KW-1185">Reference proteome</keyword>
<keyword evidence="2" id="KW-0677">Repeat</keyword>
<evidence type="ECO:0000313" key="12">
    <source>
        <dbReference type="Proteomes" id="UP000032141"/>
    </source>
</evidence>
<dbReference type="FunFam" id="1.10.10.60:FF:000001">
    <property type="entry name" value="MYB-related transcription factor"/>
    <property type="match status" value="1"/>
</dbReference>
<sequence>MGRKTWVDGDGMKKGEWTAEEDQNLVAYINEHGVSDWRSLPKRAGLQRCGKSCRLRWLNYLRPGIKRGKFTPQEEEEIIKLHAVLGNRWAAIAKEMDNRTDNDIKNHWNSCLKKRLSRKGIDPMTHEPIINNLTVTITNEECGSSSITTFSPTSSPSGSACLLNKLATGISSRHHDLDRIKSILLEPRIASSDQDEKEEVKRDHTIGGGEEGDDFLIWDDEEVRRFMESDEMEYGTTPWAAIAKEMDNRTDNDIKNHWNSCLKKRLSRKGIDPMTHEPIINNLTVTITNEECGSSSITTFSPTSSPSGSACLLNKLATGISSRHHDLDRIKSILLEPRIASSDQDEKEEVKRDHTIGGGEEGDDFLIWDDEEVRRFMESDEMEYGTTPYVSLFYESTHVLDDLL</sequence>
<comment type="subcellular location">
    <subcellularLocation>
        <location evidence="1">Nucleus</location>
    </subcellularLocation>
</comment>
<reference evidence="11 12" key="1">
    <citation type="journal article" date="2014" name="Genome Biol.">
        <title>Transcriptome and methylome profiling reveals relics of genome dominance in the mesopolyploid Brassica oleracea.</title>
        <authorList>
            <person name="Parkin I.A."/>
            <person name="Koh C."/>
            <person name="Tang H."/>
            <person name="Robinson S.J."/>
            <person name="Kagale S."/>
            <person name="Clarke W.E."/>
            <person name="Town C.D."/>
            <person name="Nixon J."/>
            <person name="Krishnakumar V."/>
            <person name="Bidwell S.L."/>
            <person name="Denoeud F."/>
            <person name="Belcram H."/>
            <person name="Links M.G."/>
            <person name="Just J."/>
            <person name="Clarke C."/>
            <person name="Bender T."/>
            <person name="Huebert T."/>
            <person name="Mason A.S."/>
            <person name="Pires J.C."/>
            <person name="Barker G."/>
            <person name="Moore J."/>
            <person name="Walley P.G."/>
            <person name="Manoli S."/>
            <person name="Batley J."/>
            <person name="Edwards D."/>
            <person name="Nelson M.N."/>
            <person name="Wang X."/>
            <person name="Paterson A.H."/>
            <person name="King G."/>
            <person name="Bancroft I."/>
            <person name="Chalhoub B."/>
            <person name="Sharpe A.G."/>
        </authorList>
    </citation>
    <scope>NUCLEOTIDE SEQUENCE</scope>
    <source>
        <strain evidence="11 12">cv. TO1000</strain>
    </source>
</reference>